<sequence length="110" mass="12429">MDRSVRATTLGALQPNSKPLGPPQGIMPKINKATSSKVLHYAIPHCMPNIADSIPNLRLISTNMTSLYKKGTPRYLPRCDLRKENEIIYKKKRFEITSPLPKGEGRKSRR</sequence>
<organism evidence="2 3">
    <name type="scientific">Gossypium arboreum</name>
    <name type="common">Tree cotton</name>
    <name type="synonym">Gossypium nanking</name>
    <dbReference type="NCBI Taxonomy" id="29729"/>
    <lineage>
        <taxon>Eukaryota</taxon>
        <taxon>Viridiplantae</taxon>
        <taxon>Streptophyta</taxon>
        <taxon>Embryophyta</taxon>
        <taxon>Tracheophyta</taxon>
        <taxon>Spermatophyta</taxon>
        <taxon>Magnoliopsida</taxon>
        <taxon>eudicotyledons</taxon>
        <taxon>Gunneridae</taxon>
        <taxon>Pentapetalae</taxon>
        <taxon>rosids</taxon>
        <taxon>malvids</taxon>
        <taxon>Malvales</taxon>
        <taxon>Malvaceae</taxon>
        <taxon>Malvoideae</taxon>
        <taxon>Gossypium</taxon>
    </lineage>
</organism>
<keyword evidence="3" id="KW-1185">Reference proteome</keyword>
<reference evidence="2 3" key="1">
    <citation type="submission" date="2023-03" db="EMBL/GenBank/DDBJ databases">
        <title>WGS of Gossypium arboreum.</title>
        <authorList>
            <person name="Yu D."/>
        </authorList>
    </citation>
    <scope>NUCLEOTIDE SEQUENCE [LARGE SCALE GENOMIC DNA]</scope>
    <source>
        <tissue evidence="2">Leaf</tissue>
    </source>
</reference>
<protein>
    <submittedName>
        <fullName evidence="2">Uncharacterized protein</fullName>
    </submittedName>
</protein>
<feature type="region of interest" description="Disordered" evidence="1">
    <location>
        <begin position="1"/>
        <end position="25"/>
    </location>
</feature>
<evidence type="ECO:0000313" key="2">
    <source>
        <dbReference type="EMBL" id="KAK5811413.1"/>
    </source>
</evidence>
<gene>
    <name evidence="2" type="ORF">PVK06_026744</name>
</gene>
<dbReference type="EMBL" id="JARKNE010000008">
    <property type="protein sequence ID" value="KAK5811413.1"/>
    <property type="molecule type" value="Genomic_DNA"/>
</dbReference>
<dbReference type="Proteomes" id="UP001358586">
    <property type="component" value="Chromosome 8"/>
</dbReference>
<comment type="caution">
    <text evidence="2">The sequence shown here is derived from an EMBL/GenBank/DDBJ whole genome shotgun (WGS) entry which is preliminary data.</text>
</comment>
<evidence type="ECO:0000256" key="1">
    <source>
        <dbReference type="SAM" id="MobiDB-lite"/>
    </source>
</evidence>
<proteinExistence type="predicted"/>
<evidence type="ECO:0000313" key="3">
    <source>
        <dbReference type="Proteomes" id="UP001358586"/>
    </source>
</evidence>
<accession>A0ABR0NYT9</accession>
<name>A0ABR0NYT9_GOSAR</name>